<dbReference type="PANTHER" id="PTHR43775:SF37">
    <property type="entry name" value="SI:DKEY-61P9.11"/>
    <property type="match status" value="1"/>
</dbReference>
<name>A0ABW3FPL7_9PSEU</name>
<dbReference type="InterPro" id="IPR057326">
    <property type="entry name" value="KR_dom"/>
</dbReference>
<dbReference type="InterPro" id="IPR036291">
    <property type="entry name" value="NAD(P)-bd_dom_sf"/>
</dbReference>
<comment type="caution">
    <text evidence="5">The sequence shown here is derived from an EMBL/GenBank/DDBJ whole genome shotgun (WGS) entry which is preliminary data.</text>
</comment>
<proteinExistence type="predicted"/>
<protein>
    <submittedName>
        <fullName evidence="5">SDR family NAD(P)-dependent oxidoreductase</fullName>
    </submittedName>
</protein>
<evidence type="ECO:0000256" key="1">
    <source>
        <dbReference type="ARBA" id="ARBA00022450"/>
    </source>
</evidence>
<organism evidence="5 6">
    <name type="scientific">Saccharopolyspora rosea</name>
    <dbReference type="NCBI Taxonomy" id="524884"/>
    <lineage>
        <taxon>Bacteria</taxon>
        <taxon>Bacillati</taxon>
        <taxon>Actinomycetota</taxon>
        <taxon>Actinomycetes</taxon>
        <taxon>Pseudonocardiales</taxon>
        <taxon>Pseudonocardiaceae</taxon>
        <taxon>Saccharopolyspora</taxon>
    </lineage>
</organism>
<keyword evidence="2" id="KW-0597">Phosphoprotein</keyword>
<evidence type="ECO:0000256" key="3">
    <source>
        <dbReference type="SAM" id="MobiDB-lite"/>
    </source>
</evidence>
<feature type="domain" description="Ketoreductase" evidence="4">
    <location>
        <begin position="209"/>
        <end position="429"/>
    </location>
</feature>
<dbReference type="SMART" id="SM00822">
    <property type="entry name" value="PKS_KR"/>
    <property type="match status" value="1"/>
</dbReference>
<evidence type="ECO:0000313" key="5">
    <source>
        <dbReference type="EMBL" id="MFD0919518.1"/>
    </source>
</evidence>
<reference evidence="6" key="1">
    <citation type="journal article" date="2019" name="Int. J. Syst. Evol. Microbiol.">
        <title>The Global Catalogue of Microorganisms (GCM) 10K type strain sequencing project: providing services to taxonomists for standard genome sequencing and annotation.</title>
        <authorList>
            <consortium name="The Broad Institute Genomics Platform"/>
            <consortium name="The Broad Institute Genome Sequencing Center for Infectious Disease"/>
            <person name="Wu L."/>
            <person name="Ma J."/>
        </authorList>
    </citation>
    <scope>NUCLEOTIDE SEQUENCE [LARGE SCALE GENOMIC DNA]</scope>
    <source>
        <strain evidence="6">CCUG 56401</strain>
    </source>
</reference>
<dbReference type="Proteomes" id="UP001597018">
    <property type="component" value="Unassembled WGS sequence"/>
</dbReference>
<gene>
    <name evidence="5" type="ORF">ACFQ16_07165</name>
</gene>
<dbReference type="RefSeq" id="WP_263252641.1">
    <property type="nucleotide sequence ID" value="NZ_BAABLT010000001.1"/>
</dbReference>
<accession>A0ABW3FPL7</accession>
<evidence type="ECO:0000259" key="4">
    <source>
        <dbReference type="SMART" id="SM00822"/>
    </source>
</evidence>
<sequence length="755" mass="80541">MTTAPVRRFVWANEPARHLVATDLSGRSVAVLGGAPGAADAVGTALADRGAHRWRPGDGGIPDAVVDLTLAEPFRPRVPDAADAALLRTLSVLRTCYPDWSAETDARRVAYLAVTYLDGRSGYGDGPIHQPLGGIWAGLAKTLHREIPNVNARVVDVARPDSPDLPDVVAAELYGRGPAEIGYRDGLRTALVPRAAAVGAPAAPLGPDDVVLVCGGWRGIGFELAAALARRGCRVVVTGRTAPPTGTEEWAHLDDREFDGYRRDLLRRAAADGTVRAARRHVDRLRRRRALHANLASARAEGLPLRFAHCDTTDPRAVAELVDGIPDLTGVVHFAGVDRPARLPAKSDRDFLAGIATKVTGFLRVFDAVRDRELRFFCNSGSLTGRLGGMVGELDYAAGNEALARLGAWARRDSGIAVQTLCWPLWRSLSESSNVDAATKYMPAMDPDDGLRQWCAELAAPRHAEVAFVGPVSGGISVAQAGGLPPEPALPGFADVHPRAFHLGEPTEWQPGRRLESEIGFRTEDTPAAGDVLVRGEPALPVAVLLENALRAAEWLEPVRELRDLALDLGRLRLADGGIRLTRTISARPDGSVRIVFRTGDAVVAAMTGHPRGPGDPPPPLPDSAGTPTAARPSTVHWRGLVVPVAPWRVHPCGTRTAAPRPCPAADLWAAEPAPTSLLPVAALENVLRMAMSGRTAERVRIARIALGREPGRADLALGEPSGGTWWAVERSTRRVALVVRGLDEPDTEELAWPS</sequence>
<dbReference type="EMBL" id="JBHTIW010000003">
    <property type="protein sequence ID" value="MFD0919518.1"/>
    <property type="molecule type" value="Genomic_DNA"/>
</dbReference>
<keyword evidence="6" id="KW-1185">Reference proteome</keyword>
<dbReference type="InterPro" id="IPR013968">
    <property type="entry name" value="PKS_KR"/>
</dbReference>
<keyword evidence="1" id="KW-0596">Phosphopantetheine</keyword>
<dbReference type="Gene3D" id="3.40.50.720">
    <property type="entry name" value="NAD(P)-binding Rossmann-like Domain"/>
    <property type="match status" value="1"/>
</dbReference>
<dbReference type="PANTHER" id="PTHR43775">
    <property type="entry name" value="FATTY ACID SYNTHASE"/>
    <property type="match status" value="1"/>
</dbReference>
<dbReference type="SUPFAM" id="SSF51735">
    <property type="entry name" value="NAD(P)-binding Rossmann-fold domains"/>
    <property type="match status" value="2"/>
</dbReference>
<evidence type="ECO:0000256" key="2">
    <source>
        <dbReference type="ARBA" id="ARBA00022553"/>
    </source>
</evidence>
<evidence type="ECO:0000313" key="6">
    <source>
        <dbReference type="Proteomes" id="UP001597018"/>
    </source>
</evidence>
<dbReference type="Pfam" id="PF08659">
    <property type="entry name" value="KR"/>
    <property type="match status" value="1"/>
</dbReference>
<feature type="region of interest" description="Disordered" evidence="3">
    <location>
        <begin position="606"/>
        <end position="633"/>
    </location>
</feature>
<dbReference type="InterPro" id="IPR050091">
    <property type="entry name" value="PKS_NRPS_Biosynth_Enz"/>
</dbReference>